<accession>A0A0C2Z9M5</accession>
<gene>
    <name evidence="1" type="ORF">SCLCIDRAFT_1218546</name>
</gene>
<sequence>MPSHKSRPHQNVNLCKRQLESCRYCAFTGLYVDTTLRRATHNACKECRSDVIEVRERNAVSAMNRDQQILALRKMGSNSRMQTPRKA</sequence>
<dbReference type="Proteomes" id="UP000053989">
    <property type="component" value="Unassembled WGS sequence"/>
</dbReference>
<dbReference type="InParanoid" id="A0A0C2Z9M5"/>
<name>A0A0C2Z9M5_9AGAM</name>
<evidence type="ECO:0000313" key="1">
    <source>
        <dbReference type="EMBL" id="KIM58583.1"/>
    </source>
</evidence>
<proteinExistence type="predicted"/>
<dbReference type="HOGENOM" id="CLU_2484656_0_0_1"/>
<reference evidence="2" key="2">
    <citation type="submission" date="2015-01" db="EMBL/GenBank/DDBJ databases">
        <title>Evolutionary Origins and Diversification of the Mycorrhizal Mutualists.</title>
        <authorList>
            <consortium name="DOE Joint Genome Institute"/>
            <consortium name="Mycorrhizal Genomics Consortium"/>
            <person name="Kohler A."/>
            <person name="Kuo A."/>
            <person name="Nagy L.G."/>
            <person name="Floudas D."/>
            <person name="Copeland A."/>
            <person name="Barry K.W."/>
            <person name="Cichocki N."/>
            <person name="Veneault-Fourrey C."/>
            <person name="LaButti K."/>
            <person name="Lindquist E.A."/>
            <person name="Lipzen A."/>
            <person name="Lundell T."/>
            <person name="Morin E."/>
            <person name="Murat C."/>
            <person name="Riley R."/>
            <person name="Ohm R."/>
            <person name="Sun H."/>
            <person name="Tunlid A."/>
            <person name="Henrissat B."/>
            <person name="Grigoriev I.V."/>
            <person name="Hibbett D.S."/>
            <person name="Martin F."/>
        </authorList>
    </citation>
    <scope>NUCLEOTIDE SEQUENCE [LARGE SCALE GENOMIC DNA]</scope>
    <source>
        <strain evidence="2">Foug A</strain>
    </source>
</reference>
<dbReference type="EMBL" id="KN822084">
    <property type="protein sequence ID" value="KIM58583.1"/>
    <property type="molecule type" value="Genomic_DNA"/>
</dbReference>
<reference evidence="1 2" key="1">
    <citation type="submission" date="2014-04" db="EMBL/GenBank/DDBJ databases">
        <authorList>
            <consortium name="DOE Joint Genome Institute"/>
            <person name="Kuo A."/>
            <person name="Kohler A."/>
            <person name="Nagy L.G."/>
            <person name="Floudas D."/>
            <person name="Copeland A."/>
            <person name="Barry K.W."/>
            <person name="Cichocki N."/>
            <person name="Veneault-Fourrey C."/>
            <person name="LaButti K."/>
            <person name="Lindquist E.A."/>
            <person name="Lipzen A."/>
            <person name="Lundell T."/>
            <person name="Morin E."/>
            <person name="Murat C."/>
            <person name="Sun H."/>
            <person name="Tunlid A."/>
            <person name="Henrissat B."/>
            <person name="Grigoriev I.V."/>
            <person name="Hibbett D.S."/>
            <person name="Martin F."/>
            <person name="Nordberg H.P."/>
            <person name="Cantor M.N."/>
            <person name="Hua S.X."/>
        </authorList>
    </citation>
    <scope>NUCLEOTIDE SEQUENCE [LARGE SCALE GENOMIC DNA]</scope>
    <source>
        <strain evidence="1 2">Foug A</strain>
    </source>
</reference>
<dbReference type="AlphaFoldDB" id="A0A0C2Z9M5"/>
<keyword evidence="2" id="KW-1185">Reference proteome</keyword>
<organism evidence="1 2">
    <name type="scientific">Scleroderma citrinum Foug A</name>
    <dbReference type="NCBI Taxonomy" id="1036808"/>
    <lineage>
        <taxon>Eukaryota</taxon>
        <taxon>Fungi</taxon>
        <taxon>Dikarya</taxon>
        <taxon>Basidiomycota</taxon>
        <taxon>Agaricomycotina</taxon>
        <taxon>Agaricomycetes</taxon>
        <taxon>Agaricomycetidae</taxon>
        <taxon>Boletales</taxon>
        <taxon>Sclerodermatineae</taxon>
        <taxon>Sclerodermataceae</taxon>
        <taxon>Scleroderma</taxon>
    </lineage>
</organism>
<protein>
    <submittedName>
        <fullName evidence="1">Uncharacterized protein</fullName>
    </submittedName>
</protein>
<evidence type="ECO:0000313" key="2">
    <source>
        <dbReference type="Proteomes" id="UP000053989"/>
    </source>
</evidence>